<gene>
    <name evidence="3" type="primary">RvY_16513</name>
    <name evidence="3" type="synonym">RvY_16513.1</name>
    <name evidence="3" type="ORF">RvY_16513-1</name>
</gene>
<dbReference type="Pfam" id="PF01433">
    <property type="entry name" value="Peptidase_M1"/>
    <property type="match status" value="1"/>
</dbReference>
<evidence type="ECO:0000259" key="2">
    <source>
        <dbReference type="Pfam" id="PF01433"/>
    </source>
</evidence>
<dbReference type="InterPro" id="IPR027268">
    <property type="entry name" value="Peptidase_M4/M1_CTD_sf"/>
</dbReference>
<keyword evidence="1" id="KW-0378">Hydrolase</keyword>
<keyword evidence="1" id="KW-0031">Aminopeptidase</keyword>
<name>A0A1D1W020_RAMVA</name>
<feature type="domain" description="Peptidase M1 membrane alanine aminopeptidase" evidence="2">
    <location>
        <begin position="57"/>
        <end position="130"/>
    </location>
</feature>
<dbReference type="EMBL" id="BDGG01000013">
    <property type="protein sequence ID" value="GAV06546.1"/>
    <property type="molecule type" value="Genomic_DNA"/>
</dbReference>
<protein>
    <recommendedName>
        <fullName evidence="2">Peptidase M1 membrane alanine aminopeptidase domain-containing protein</fullName>
    </recommendedName>
</protein>
<dbReference type="GO" id="GO:0006508">
    <property type="term" value="P:proteolysis"/>
    <property type="evidence" value="ECO:0007669"/>
    <property type="project" value="TreeGrafter"/>
</dbReference>
<keyword evidence="4" id="KW-1185">Reference proteome</keyword>
<proteinExistence type="predicted"/>
<dbReference type="InterPro" id="IPR014782">
    <property type="entry name" value="Peptidase_M1_dom"/>
</dbReference>
<accession>A0A1D1W020</accession>
<dbReference type="STRING" id="947166.A0A1D1W020"/>
<dbReference type="GO" id="GO:0043171">
    <property type="term" value="P:peptide catabolic process"/>
    <property type="evidence" value="ECO:0007669"/>
    <property type="project" value="TreeGrafter"/>
</dbReference>
<dbReference type="GO" id="GO:0008270">
    <property type="term" value="F:zinc ion binding"/>
    <property type="evidence" value="ECO:0007669"/>
    <property type="project" value="InterPro"/>
</dbReference>
<keyword evidence="1" id="KW-0645">Protease</keyword>
<dbReference type="GO" id="GO:0005737">
    <property type="term" value="C:cytoplasm"/>
    <property type="evidence" value="ECO:0007669"/>
    <property type="project" value="TreeGrafter"/>
</dbReference>
<evidence type="ECO:0000313" key="3">
    <source>
        <dbReference type="EMBL" id="GAV06546.1"/>
    </source>
</evidence>
<dbReference type="GO" id="GO:0016020">
    <property type="term" value="C:membrane"/>
    <property type="evidence" value="ECO:0007669"/>
    <property type="project" value="TreeGrafter"/>
</dbReference>
<dbReference type="PANTHER" id="PTHR11533">
    <property type="entry name" value="PROTEASE M1 ZINC METALLOPROTEASE"/>
    <property type="match status" value="1"/>
</dbReference>
<dbReference type="GO" id="GO:0042277">
    <property type="term" value="F:peptide binding"/>
    <property type="evidence" value="ECO:0007669"/>
    <property type="project" value="TreeGrafter"/>
</dbReference>
<comment type="caution">
    <text evidence="3">The sequence shown here is derived from an EMBL/GenBank/DDBJ whole genome shotgun (WGS) entry which is preliminary data.</text>
</comment>
<dbReference type="PANTHER" id="PTHR11533:SF276">
    <property type="entry name" value="GLUTAMYL AMINOPEPTIDASE"/>
    <property type="match status" value="1"/>
</dbReference>
<dbReference type="SUPFAM" id="SSF55486">
    <property type="entry name" value="Metalloproteases ('zincins'), catalytic domain"/>
    <property type="match status" value="1"/>
</dbReference>
<evidence type="ECO:0000313" key="4">
    <source>
        <dbReference type="Proteomes" id="UP000186922"/>
    </source>
</evidence>
<organism evidence="3 4">
    <name type="scientific">Ramazzottius varieornatus</name>
    <name type="common">Water bear</name>
    <name type="synonym">Tardigrade</name>
    <dbReference type="NCBI Taxonomy" id="947166"/>
    <lineage>
        <taxon>Eukaryota</taxon>
        <taxon>Metazoa</taxon>
        <taxon>Ecdysozoa</taxon>
        <taxon>Tardigrada</taxon>
        <taxon>Eutardigrada</taxon>
        <taxon>Parachela</taxon>
        <taxon>Hypsibioidea</taxon>
        <taxon>Ramazzottiidae</taxon>
        <taxon>Ramazzottius</taxon>
    </lineage>
</organism>
<dbReference type="GO" id="GO:0070006">
    <property type="term" value="F:metalloaminopeptidase activity"/>
    <property type="evidence" value="ECO:0007669"/>
    <property type="project" value="TreeGrafter"/>
</dbReference>
<sequence>MVWQPGDHDMVGSTLAERRLCYLHAATGCRRGDACARCLLTVLNFHYAVRANVRHPEQHTPILTNVTDPSEIAALFDEITYSKGASVLLMLYESLGPPVFQKGVTNYLNEHKFGNAVSEALWSSLDDAWLSNTPRITTKKIADKWTLQAKPLYSQTGDLPQYLRRESVRLQCSPSGRAVRRRVG</sequence>
<dbReference type="InterPro" id="IPR050344">
    <property type="entry name" value="Peptidase_M1_aminopeptidases"/>
</dbReference>
<dbReference type="Gene3D" id="1.10.390.10">
    <property type="entry name" value="Neutral Protease Domain 2"/>
    <property type="match status" value="1"/>
</dbReference>
<dbReference type="GO" id="GO:0005615">
    <property type="term" value="C:extracellular space"/>
    <property type="evidence" value="ECO:0007669"/>
    <property type="project" value="TreeGrafter"/>
</dbReference>
<dbReference type="OrthoDB" id="10031169at2759"/>
<dbReference type="Proteomes" id="UP000186922">
    <property type="component" value="Unassembled WGS sequence"/>
</dbReference>
<evidence type="ECO:0000256" key="1">
    <source>
        <dbReference type="ARBA" id="ARBA00022438"/>
    </source>
</evidence>
<dbReference type="AlphaFoldDB" id="A0A1D1W020"/>
<reference evidence="3 4" key="1">
    <citation type="journal article" date="2016" name="Nat. Commun.">
        <title>Extremotolerant tardigrade genome and improved radiotolerance of human cultured cells by tardigrade-unique protein.</title>
        <authorList>
            <person name="Hashimoto T."/>
            <person name="Horikawa D.D."/>
            <person name="Saito Y."/>
            <person name="Kuwahara H."/>
            <person name="Kozuka-Hata H."/>
            <person name="Shin-I T."/>
            <person name="Minakuchi Y."/>
            <person name="Ohishi K."/>
            <person name="Motoyama A."/>
            <person name="Aizu T."/>
            <person name="Enomoto A."/>
            <person name="Kondo K."/>
            <person name="Tanaka S."/>
            <person name="Hara Y."/>
            <person name="Koshikawa S."/>
            <person name="Sagara H."/>
            <person name="Miura T."/>
            <person name="Yokobori S."/>
            <person name="Miyagawa K."/>
            <person name="Suzuki Y."/>
            <person name="Kubo T."/>
            <person name="Oyama M."/>
            <person name="Kohara Y."/>
            <person name="Fujiyama A."/>
            <person name="Arakawa K."/>
            <person name="Katayama T."/>
            <person name="Toyoda A."/>
            <person name="Kunieda T."/>
        </authorList>
    </citation>
    <scope>NUCLEOTIDE SEQUENCE [LARGE SCALE GENOMIC DNA]</scope>
    <source>
        <strain evidence="3 4">YOKOZUNA-1</strain>
    </source>
</reference>